<dbReference type="RefSeq" id="WP_069776494.1">
    <property type="nucleotide sequence ID" value="NZ_CP017248.1"/>
</dbReference>
<accession>A0A1D7Y2P4</accession>
<sequence>MRRIGSTPAERGSVGANNCPDVVERDDGDFFVIGKLHLLTAPEAERMNELGASIGEGESLVLVPRDCILAAAKQLVFEGVAGPGGT</sequence>
<dbReference type="Proteomes" id="UP000094960">
    <property type="component" value="Chromosome"/>
</dbReference>
<dbReference type="KEGG" id="spun:BFF78_00925"/>
<name>A0A1D7Y2P4_9ACTN</name>
<dbReference type="EMBL" id="CP017248">
    <property type="protein sequence ID" value="AOR29836.1"/>
    <property type="molecule type" value="Genomic_DNA"/>
</dbReference>
<reference evidence="2" key="1">
    <citation type="submission" date="2016-09" db="EMBL/GenBank/DDBJ databases">
        <title>Streptomyces puniciscabiei strain:TW1S1 Genome sequencing and assembly.</title>
        <authorList>
            <person name="Kim M.-K."/>
            <person name="Kim S.B."/>
        </authorList>
    </citation>
    <scope>NUCLEOTIDE SEQUENCE [LARGE SCALE GENOMIC DNA]</scope>
    <source>
        <strain evidence="2">TW1S1</strain>
    </source>
</reference>
<protein>
    <submittedName>
        <fullName evidence="1">Uncharacterized protein</fullName>
    </submittedName>
</protein>
<keyword evidence="2" id="KW-1185">Reference proteome</keyword>
<proteinExistence type="predicted"/>
<gene>
    <name evidence="1" type="ORF">BFF78_00925</name>
</gene>
<evidence type="ECO:0000313" key="1">
    <source>
        <dbReference type="EMBL" id="AOR29836.1"/>
    </source>
</evidence>
<dbReference type="AlphaFoldDB" id="A0A1D7Y2P4"/>
<organism evidence="1 2">
    <name type="scientific">Streptomyces fodineus</name>
    <dbReference type="NCBI Taxonomy" id="1904616"/>
    <lineage>
        <taxon>Bacteria</taxon>
        <taxon>Bacillati</taxon>
        <taxon>Actinomycetota</taxon>
        <taxon>Actinomycetes</taxon>
        <taxon>Kitasatosporales</taxon>
        <taxon>Streptomycetaceae</taxon>
        <taxon>Streptomyces</taxon>
    </lineage>
</organism>
<evidence type="ECO:0000313" key="2">
    <source>
        <dbReference type="Proteomes" id="UP000094960"/>
    </source>
</evidence>